<gene>
    <name evidence="6" type="ORF">FHR98_001429</name>
</gene>
<dbReference type="InterPro" id="IPR005119">
    <property type="entry name" value="LysR_subst-bd"/>
</dbReference>
<dbReference type="PRINTS" id="PR00039">
    <property type="entry name" value="HTHLYSR"/>
</dbReference>
<name>A0A839STW2_9PROT</name>
<proteinExistence type="inferred from homology"/>
<feature type="domain" description="HTH lysR-type" evidence="5">
    <location>
        <begin position="6"/>
        <end position="63"/>
    </location>
</feature>
<dbReference type="GO" id="GO:0006351">
    <property type="term" value="P:DNA-templated transcription"/>
    <property type="evidence" value="ECO:0007669"/>
    <property type="project" value="TreeGrafter"/>
</dbReference>
<dbReference type="NCBIfam" id="NF008352">
    <property type="entry name" value="PRK11139.1"/>
    <property type="match status" value="1"/>
</dbReference>
<evidence type="ECO:0000256" key="2">
    <source>
        <dbReference type="ARBA" id="ARBA00023015"/>
    </source>
</evidence>
<dbReference type="Pfam" id="PF03466">
    <property type="entry name" value="LysR_substrate"/>
    <property type="match status" value="1"/>
</dbReference>
<dbReference type="Gene3D" id="3.40.190.10">
    <property type="entry name" value="Periplasmic binding protein-like II"/>
    <property type="match status" value="2"/>
</dbReference>
<dbReference type="FunFam" id="1.10.10.10:FF:000038">
    <property type="entry name" value="Glycine cleavage system transcriptional activator"/>
    <property type="match status" value="1"/>
</dbReference>
<evidence type="ECO:0000256" key="3">
    <source>
        <dbReference type="ARBA" id="ARBA00023125"/>
    </source>
</evidence>
<dbReference type="GO" id="GO:0003700">
    <property type="term" value="F:DNA-binding transcription factor activity"/>
    <property type="evidence" value="ECO:0007669"/>
    <property type="project" value="InterPro"/>
</dbReference>
<sequence>MARRLPPLNALRAFEAAARHLSFTKAASELNVTQAAVSHQVKALEERLGIQLFVRMNRQLLLTEAGQAYLPAIRDAFDLIATASERLVSRGDSGPLKVTSLNSFAAKWLLPRLPEFRKQHPDIDVLVHASDTVMDYVREGFHCGLRYGLGRYPGMTVDFLMADRCFPFCSPRLMDGPNPLTKLENLRYHTLLSDDASRVPGIPDWNEWLSAAGVEGVDPSHGLTYNDSAMLVQAAVEGQGVAMGRLSLAEGDLAAGRLIKPFDLELRSQYSYYLTIPPGALDRPKVRAFREWVIEEARKSPLGAEAQPRSTSA</sequence>
<evidence type="ECO:0000313" key="6">
    <source>
        <dbReference type="EMBL" id="MBB3065150.1"/>
    </source>
</evidence>
<accession>A0A839STW2</accession>
<dbReference type="InterPro" id="IPR036390">
    <property type="entry name" value="WH_DNA-bd_sf"/>
</dbReference>
<dbReference type="InterPro" id="IPR000847">
    <property type="entry name" value="LysR_HTH_N"/>
</dbReference>
<evidence type="ECO:0000256" key="4">
    <source>
        <dbReference type="ARBA" id="ARBA00023163"/>
    </source>
</evidence>
<reference evidence="6 7" key="1">
    <citation type="submission" date="2020-08" db="EMBL/GenBank/DDBJ databases">
        <title>Genomic Encyclopedia of Type Strains, Phase III (KMG-III): the genomes of soil and plant-associated and newly described type strains.</title>
        <authorList>
            <person name="Whitman W."/>
        </authorList>
    </citation>
    <scope>NUCLEOTIDE SEQUENCE [LARGE SCALE GENOMIC DNA]</scope>
    <source>
        <strain evidence="6 7">CECT 8803</strain>
    </source>
</reference>
<dbReference type="SUPFAM" id="SSF53850">
    <property type="entry name" value="Periplasmic binding protein-like II"/>
    <property type="match status" value="1"/>
</dbReference>
<dbReference type="InterPro" id="IPR058163">
    <property type="entry name" value="LysR-type_TF_proteobact-type"/>
</dbReference>
<dbReference type="Pfam" id="PF00126">
    <property type="entry name" value="HTH_1"/>
    <property type="match status" value="1"/>
</dbReference>
<dbReference type="GO" id="GO:0043565">
    <property type="term" value="F:sequence-specific DNA binding"/>
    <property type="evidence" value="ECO:0007669"/>
    <property type="project" value="TreeGrafter"/>
</dbReference>
<dbReference type="FunFam" id="3.40.190.10:FF:000017">
    <property type="entry name" value="Glycine cleavage system transcriptional activator"/>
    <property type="match status" value="1"/>
</dbReference>
<comment type="similarity">
    <text evidence="1">Belongs to the LysR transcriptional regulatory family.</text>
</comment>
<dbReference type="PROSITE" id="PS50931">
    <property type="entry name" value="HTH_LYSR"/>
    <property type="match status" value="1"/>
</dbReference>
<evidence type="ECO:0000256" key="1">
    <source>
        <dbReference type="ARBA" id="ARBA00009437"/>
    </source>
</evidence>
<dbReference type="AlphaFoldDB" id="A0A839STW2"/>
<dbReference type="PANTHER" id="PTHR30537">
    <property type="entry name" value="HTH-TYPE TRANSCRIPTIONAL REGULATOR"/>
    <property type="match status" value="1"/>
</dbReference>
<protein>
    <submittedName>
        <fullName evidence="6">LysR family glycine cleavage system transcriptional activator</fullName>
    </submittedName>
</protein>
<dbReference type="InterPro" id="IPR036388">
    <property type="entry name" value="WH-like_DNA-bd_sf"/>
</dbReference>
<keyword evidence="2" id="KW-0805">Transcription regulation</keyword>
<dbReference type="Gene3D" id="1.10.10.10">
    <property type="entry name" value="Winged helix-like DNA-binding domain superfamily/Winged helix DNA-binding domain"/>
    <property type="match status" value="1"/>
</dbReference>
<keyword evidence="4" id="KW-0804">Transcription</keyword>
<keyword evidence="3" id="KW-0238">DNA-binding</keyword>
<evidence type="ECO:0000259" key="5">
    <source>
        <dbReference type="PROSITE" id="PS50931"/>
    </source>
</evidence>
<dbReference type="RefSeq" id="WP_183415952.1">
    <property type="nucleotide sequence ID" value="NZ_JACHXA010000003.1"/>
</dbReference>
<dbReference type="EMBL" id="JACHXA010000003">
    <property type="protein sequence ID" value="MBB3065150.1"/>
    <property type="molecule type" value="Genomic_DNA"/>
</dbReference>
<dbReference type="Proteomes" id="UP000581135">
    <property type="component" value="Unassembled WGS sequence"/>
</dbReference>
<dbReference type="PANTHER" id="PTHR30537:SF74">
    <property type="entry name" value="HTH-TYPE TRANSCRIPTIONAL REGULATOR TRPI"/>
    <property type="match status" value="1"/>
</dbReference>
<comment type="caution">
    <text evidence="6">The sequence shown here is derived from an EMBL/GenBank/DDBJ whole genome shotgun (WGS) entry which is preliminary data.</text>
</comment>
<keyword evidence="7" id="KW-1185">Reference proteome</keyword>
<dbReference type="CDD" id="cd08432">
    <property type="entry name" value="PBP2_GcdR_TrpI_HvrB_AmpR_like"/>
    <property type="match status" value="1"/>
</dbReference>
<organism evidence="6 7">
    <name type="scientific">Limibacillus halophilus</name>
    <dbReference type="NCBI Taxonomy" id="1579333"/>
    <lineage>
        <taxon>Bacteria</taxon>
        <taxon>Pseudomonadati</taxon>
        <taxon>Pseudomonadota</taxon>
        <taxon>Alphaproteobacteria</taxon>
        <taxon>Rhodospirillales</taxon>
        <taxon>Rhodovibrionaceae</taxon>
        <taxon>Limibacillus</taxon>
    </lineage>
</organism>
<dbReference type="SUPFAM" id="SSF46785">
    <property type="entry name" value="Winged helix' DNA-binding domain"/>
    <property type="match status" value="1"/>
</dbReference>
<evidence type="ECO:0000313" key="7">
    <source>
        <dbReference type="Proteomes" id="UP000581135"/>
    </source>
</evidence>